<keyword evidence="8" id="KW-0406">Ion transport</keyword>
<name>A0A085MAM3_9BILA</name>
<dbReference type="GO" id="GO:0004888">
    <property type="term" value="F:transmembrane signaling receptor activity"/>
    <property type="evidence" value="ECO:0007669"/>
    <property type="project" value="InterPro"/>
</dbReference>
<evidence type="ECO:0000256" key="6">
    <source>
        <dbReference type="ARBA" id="ARBA00022729"/>
    </source>
</evidence>
<dbReference type="InterPro" id="IPR006201">
    <property type="entry name" value="Neur_channel"/>
</dbReference>
<dbReference type="Proteomes" id="UP000030764">
    <property type="component" value="Unassembled WGS sequence"/>
</dbReference>
<evidence type="ECO:0000313" key="16">
    <source>
        <dbReference type="Proteomes" id="UP000030764"/>
    </source>
</evidence>
<dbReference type="SUPFAM" id="SSF63712">
    <property type="entry name" value="Nicotinic receptor ligand binding domain-like"/>
    <property type="match status" value="1"/>
</dbReference>
<dbReference type="Gene3D" id="2.70.170.10">
    <property type="entry name" value="Neurotransmitter-gated ion-channel ligand-binding domain"/>
    <property type="match status" value="1"/>
</dbReference>
<comment type="subcellular location">
    <subcellularLocation>
        <location evidence="2">Cell membrane</location>
    </subcellularLocation>
    <subcellularLocation>
        <location evidence="1">Membrane</location>
        <topology evidence="1">Multi-pass membrane protein</topology>
    </subcellularLocation>
</comment>
<dbReference type="InterPro" id="IPR038050">
    <property type="entry name" value="Neuro_actylchol_rec"/>
</dbReference>
<feature type="domain" description="Neurotransmitter-gated ion-channel transmembrane" evidence="14">
    <location>
        <begin position="288"/>
        <end position="370"/>
    </location>
</feature>
<evidence type="ECO:0000256" key="7">
    <source>
        <dbReference type="ARBA" id="ARBA00022989"/>
    </source>
</evidence>
<feature type="domain" description="Neurotransmitter-gated ion-channel ligand-binding" evidence="13">
    <location>
        <begin position="74"/>
        <end position="279"/>
    </location>
</feature>
<feature type="transmembrane region" description="Helical" evidence="12">
    <location>
        <begin position="398"/>
        <end position="417"/>
    </location>
</feature>
<organism evidence="15 16">
    <name type="scientific">Trichuris suis</name>
    <name type="common">pig whipworm</name>
    <dbReference type="NCBI Taxonomy" id="68888"/>
    <lineage>
        <taxon>Eukaryota</taxon>
        <taxon>Metazoa</taxon>
        <taxon>Ecdysozoa</taxon>
        <taxon>Nematoda</taxon>
        <taxon>Enoplea</taxon>
        <taxon>Dorylaimia</taxon>
        <taxon>Trichinellida</taxon>
        <taxon>Trichuridae</taxon>
        <taxon>Trichuris</taxon>
    </lineage>
</organism>
<feature type="non-terminal residue" evidence="15">
    <location>
        <position position="1"/>
    </location>
</feature>
<evidence type="ECO:0000256" key="1">
    <source>
        <dbReference type="ARBA" id="ARBA00004141"/>
    </source>
</evidence>
<keyword evidence="16" id="KW-1185">Reference proteome</keyword>
<evidence type="ECO:0000256" key="12">
    <source>
        <dbReference type="SAM" id="Phobius"/>
    </source>
</evidence>
<feature type="region of interest" description="Disordered" evidence="11">
    <location>
        <begin position="1"/>
        <end position="20"/>
    </location>
</feature>
<evidence type="ECO:0008006" key="17">
    <source>
        <dbReference type="Google" id="ProtNLM"/>
    </source>
</evidence>
<evidence type="ECO:0000256" key="2">
    <source>
        <dbReference type="ARBA" id="ARBA00004236"/>
    </source>
</evidence>
<dbReference type="InterPro" id="IPR006028">
    <property type="entry name" value="GABAA/Glycine_rcpt"/>
</dbReference>
<keyword evidence="7 12" id="KW-1133">Transmembrane helix</keyword>
<sequence length="420" mass="48448">LATQKEGGRKSEPSPLRHVTTEQKCLLNNESTKRPDMSAPSTTLLQWCLLQSLIRAGNSFGEGQEAAKRCTSDSNIVDEILRTHRRNRLPLGGRVDVSTELWVQEISKINELRSEFELDVYMTEAWSDPSLAFEHLNPCKRNLSLDGGTLLRRLWNPSCCFVNSKSASIHRSPFTNVFLMIYSNGTVWVNYRIKLTGPCEKDLKTFPIDRHRCFLTYESFMYNSDEVRLKWINGNPITLLKEIRLPDYKLISYSALQVQRDYLPGRWHELIATFTFQRQYGFYILQAYVPAYLVVLISWISFFLDVDMIQPRTMLGVHSLLALTFQFGSVLTDLPKTSDVKAIDVWILCCMAFIFCSLLELALVGYLTRHDVNNKLKCDCPWLCWQCGTLTARRIDGISIVMFPSVFLLFNIYYWGFFLG</sequence>
<dbReference type="CDD" id="cd18990">
    <property type="entry name" value="LGIC_ECD_GABAAR"/>
    <property type="match status" value="1"/>
</dbReference>
<reference evidence="15 16" key="1">
    <citation type="journal article" date="2014" name="Nat. Genet.">
        <title>Genome and transcriptome of the porcine whipworm Trichuris suis.</title>
        <authorList>
            <person name="Jex A.R."/>
            <person name="Nejsum P."/>
            <person name="Schwarz E.M."/>
            <person name="Hu L."/>
            <person name="Young N.D."/>
            <person name="Hall R.S."/>
            <person name="Korhonen P.K."/>
            <person name="Liao S."/>
            <person name="Thamsborg S."/>
            <person name="Xia J."/>
            <person name="Xu P."/>
            <person name="Wang S."/>
            <person name="Scheerlinck J.P."/>
            <person name="Hofmann A."/>
            <person name="Sternberg P.W."/>
            <person name="Wang J."/>
            <person name="Gasser R.B."/>
        </authorList>
    </citation>
    <scope>NUCLEOTIDE SEQUENCE [LARGE SCALE GENOMIC DNA]</scope>
    <source>
        <strain evidence="15">DCEP-RM93M</strain>
    </source>
</reference>
<dbReference type="InterPro" id="IPR006202">
    <property type="entry name" value="Neur_chan_lig-bd"/>
</dbReference>
<dbReference type="InterPro" id="IPR036719">
    <property type="entry name" value="Neuro-gated_channel_TM_sf"/>
</dbReference>
<protein>
    <recommendedName>
        <fullName evidence="17">Ligand-gated ion channel 50</fullName>
    </recommendedName>
</protein>
<dbReference type="CDD" id="cd19049">
    <property type="entry name" value="LGIC_TM_anion"/>
    <property type="match status" value="1"/>
</dbReference>
<evidence type="ECO:0000256" key="9">
    <source>
        <dbReference type="ARBA" id="ARBA00023136"/>
    </source>
</evidence>
<evidence type="ECO:0000256" key="8">
    <source>
        <dbReference type="ARBA" id="ARBA00023065"/>
    </source>
</evidence>
<dbReference type="PRINTS" id="PR00252">
    <property type="entry name" value="NRIONCHANNEL"/>
</dbReference>
<dbReference type="GO" id="GO:0005230">
    <property type="term" value="F:extracellular ligand-gated monoatomic ion channel activity"/>
    <property type="evidence" value="ECO:0007669"/>
    <property type="project" value="InterPro"/>
</dbReference>
<dbReference type="GO" id="GO:0005886">
    <property type="term" value="C:plasma membrane"/>
    <property type="evidence" value="ECO:0007669"/>
    <property type="project" value="UniProtKB-SubCell"/>
</dbReference>
<evidence type="ECO:0000256" key="3">
    <source>
        <dbReference type="ARBA" id="ARBA00022448"/>
    </source>
</evidence>
<evidence type="ECO:0000256" key="4">
    <source>
        <dbReference type="ARBA" id="ARBA00022475"/>
    </source>
</evidence>
<gene>
    <name evidence="15" type="ORF">M513_04811</name>
</gene>
<dbReference type="Pfam" id="PF02932">
    <property type="entry name" value="Neur_chan_memb"/>
    <property type="match status" value="1"/>
</dbReference>
<dbReference type="InterPro" id="IPR006029">
    <property type="entry name" value="Neurotrans-gated_channel_TM"/>
</dbReference>
<keyword evidence="4" id="KW-1003">Cell membrane</keyword>
<dbReference type="Gene3D" id="1.20.58.390">
    <property type="entry name" value="Neurotransmitter-gated ion-channel transmembrane domain"/>
    <property type="match status" value="1"/>
</dbReference>
<keyword evidence="5 12" id="KW-0812">Transmembrane</keyword>
<dbReference type="AlphaFoldDB" id="A0A085MAM3"/>
<feature type="transmembrane region" description="Helical" evidence="12">
    <location>
        <begin position="343"/>
        <end position="367"/>
    </location>
</feature>
<keyword evidence="6" id="KW-0732">Signal</keyword>
<accession>A0A085MAM3</accession>
<evidence type="ECO:0000256" key="5">
    <source>
        <dbReference type="ARBA" id="ARBA00022692"/>
    </source>
</evidence>
<keyword evidence="10" id="KW-0407">Ion channel</keyword>
<evidence type="ECO:0000256" key="11">
    <source>
        <dbReference type="SAM" id="MobiDB-lite"/>
    </source>
</evidence>
<dbReference type="SUPFAM" id="SSF90112">
    <property type="entry name" value="Neurotransmitter-gated ion-channel transmembrane pore"/>
    <property type="match status" value="1"/>
</dbReference>
<dbReference type="EMBL" id="KL363209">
    <property type="protein sequence ID" value="KFD54269.1"/>
    <property type="molecule type" value="Genomic_DNA"/>
</dbReference>
<dbReference type="InterPro" id="IPR036734">
    <property type="entry name" value="Neur_chan_lig-bd_sf"/>
</dbReference>
<feature type="transmembrane region" description="Helical" evidence="12">
    <location>
        <begin position="280"/>
        <end position="302"/>
    </location>
</feature>
<dbReference type="PRINTS" id="PR00253">
    <property type="entry name" value="GABAARECEPTR"/>
</dbReference>
<keyword evidence="9 12" id="KW-0472">Membrane</keyword>
<feature type="compositionally biased region" description="Basic and acidic residues" evidence="11">
    <location>
        <begin position="1"/>
        <end position="12"/>
    </location>
</feature>
<proteinExistence type="predicted"/>
<keyword evidence="3" id="KW-0813">Transport</keyword>
<evidence type="ECO:0000256" key="10">
    <source>
        <dbReference type="ARBA" id="ARBA00023303"/>
    </source>
</evidence>
<dbReference type="Pfam" id="PF02931">
    <property type="entry name" value="Neur_chan_LBD"/>
    <property type="match status" value="1"/>
</dbReference>
<evidence type="ECO:0000259" key="14">
    <source>
        <dbReference type="Pfam" id="PF02932"/>
    </source>
</evidence>
<evidence type="ECO:0000313" key="15">
    <source>
        <dbReference type="EMBL" id="KFD54269.1"/>
    </source>
</evidence>
<dbReference type="PANTHER" id="PTHR18945">
    <property type="entry name" value="NEUROTRANSMITTER GATED ION CHANNEL"/>
    <property type="match status" value="1"/>
</dbReference>
<evidence type="ECO:0000259" key="13">
    <source>
        <dbReference type="Pfam" id="PF02931"/>
    </source>
</evidence>